<proteinExistence type="predicted"/>
<evidence type="ECO:0000256" key="1">
    <source>
        <dbReference type="SAM" id="MobiDB-lite"/>
    </source>
</evidence>
<dbReference type="EMBL" id="JBFXLU010000063">
    <property type="protein sequence ID" value="KAL2846412.1"/>
    <property type="molecule type" value="Genomic_DNA"/>
</dbReference>
<feature type="compositionally biased region" description="Polar residues" evidence="1">
    <location>
        <begin position="223"/>
        <end position="241"/>
    </location>
</feature>
<feature type="region of interest" description="Disordered" evidence="1">
    <location>
        <begin position="34"/>
        <end position="65"/>
    </location>
</feature>
<organism evidence="2 3">
    <name type="scientific">Aspergillus pseudoustus</name>
    <dbReference type="NCBI Taxonomy" id="1810923"/>
    <lineage>
        <taxon>Eukaryota</taxon>
        <taxon>Fungi</taxon>
        <taxon>Dikarya</taxon>
        <taxon>Ascomycota</taxon>
        <taxon>Pezizomycotina</taxon>
        <taxon>Eurotiomycetes</taxon>
        <taxon>Eurotiomycetidae</taxon>
        <taxon>Eurotiales</taxon>
        <taxon>Aspergillaceae</taxon>
        <taxon>Aspergillus</taxon>
        <taxon>Aspergillus subgen. Nidulantes</taxon>
    </lineage>
</organism>
<comment type="caution">
    <text evidence="2">The sequence shown here is derived from an EMBL/GenBank/DDBJ whole genome shotgun (WGS) entry which is preliminary data.</text>
</comment>
<sequence>MVSEWLEEKPFFRSTSAPPEDSVICRLTSATSRMRFGSSSPMPSDEMKDHVQLPPGAPRPRPIDTVAGRKRGEIRYGPSIGFGVGRVRPSPSLRRHRSPNMNVRRVGLDAELINRAVTCGEGEVGIVGRQIVQQIRQAAEDGTLERFRQEVQGQPESSRDEVSPMEIDESATRPETTGGHSAQAAGAGLNRDGQNIRHQNEPAGPSPEEYEKDTSDLNGLLAETQQHSPSQWSGSAASIPTPSQPHLPRGTKRTRPDSSDEPGPGRPKEERRGISSILEDAVDAS</sequence>
<dbReference type="Proteomes" id="UP001610446">
    <property type="component" value="Unassembled WGS sequence"/>
</dbReference>
<name>A0ABR4K260_9EURO</name>
<reference evidence="2 3" key="1">
    <citation type="submission" date="2024-07" db="EMBL/GenBank/DDBJ databases">
        <title>Section-level genome sequencing and comparative genomics of Aspergillus sections Usti and Cavernicolus.</title>
        <authorList>
            <consortium name="Lawrence Berkeley National Laboratory"/>
            <person name="Nybo J.L."/>
            <person name="Vesth T.C."/>
            <person name="Theobald S."/>
            <person name="Frisvad J.C."/>
            <person name="Larsen T.O."/>
            <person name="Kjaerboelling I."/>
            <person name="Rothschild-Mancinelli K."/>
            <person name="Lyhne E.K."/>
            <person name="Kogle M.E."/>
            <person name="Barry K."/>
            <person name="Clum A."/>
            <person name="Na H."/>
            <person name="Ledsgaard L."/>
            <person name="Lin J."/>
            <person name="Lipzen A."/>
            <person name="Kuo A."/>
            <person name="Riley R."/>
            <person name="Mondo S."/>
            <person name="Labutti K."/>
            <person name="Haridas S."/>
            <person name="Pangalinan J."/>
            <person name="Salamov A.A."/>
            <person name="Simmons B.A."/>
            <person name="Magnuson J.K."/>
            <person name="Chen J."/>
            <person name="Drula E."/>
            <person name="Henrissat B."/>
            <person name="Wiebenga A."/>
            <person name="Lubbers R.J."/>
            <person name="Gomes A.C."/>
            <person name="Makela M.R."/>
            <person name="Stajich J."/>
            <person name="Grigoriev I.V."/>
            <person name="Mortensen U.H."/>
            <person name="De Vries R.P."/>
            <person name="Baker S.E."/>
            <person name="Andersen M.R."/>
        </authorList>
    </citation>
    <scope>NUCLEOTIDE SEQUENCE [LARGE SCALE GENOMIC DNA]</scope>
    <source>
        <strain evidence="2 3">CBS 123904</strain>
    </source>
</reference>
<feature type="region of interest" description="Disordered" evidence="1">
    <location>
        <begin position="1"/>
        <end position="20"/>
    </location>
</feature>
<accession>A0ABR4K260</accession>
<feature type="compositionally biased region" description="Basic and acidic residues" evidence="1">
    <location>
        <begin position="1"/>
        <end position="11"/>
    </location>
</feature>
<evidence type="ECO:0000313" key="3">
    <source>
        <dbReference type="Proteomes" id="UP001610446"/>
    </source>
</evidence>
<feature type="region of interest" description="Disordered" evidence="1">
    <location>
        <begin position="144"/>
        <end position="285"/>
    </location>
</feature>
<protein>
    <submittedName>
        <fullName evidence="2">Uncharacterized protein</fullName>
    </submittedName>
</protein>
<gene>
    <name evidence="2" type="ORF">BJY01DRAFT_247198</name>
</gene>
<evidence type="ECO:0000313" key="2">
    <source>
        <dbReference type="EMBL" id="KAL2846412.1"/>
    </source>
</evidence>
<keyword evidence="3" id="KW-1185">Reference proteome</keyword>